<dbReference type="InterPro" id="IPR006102">
    <property type="entry name" value="Ig-like_GH2"/>
</dbReference>
<dbReference type="GO" id="GO:0005975">
    <property type="term" value="P:carbohydrate metabolic process"/>
    <property type="evidence" value="ECO:0007669"/>
    <property type="project" value="InterPro"/>
</dbReference>
<dbReference type="InterPro" id="IPR013783">
    <property type="entry name" value="Ig-like_fold"/>
</dbReference>
<dbReference type="Gene3D" id="2.60.120.260">
    <property type="entry name" value="Galactose-binding domain-like"/>
    <property type="match status" value="1"/>
</dbReference>
<feature type="domain" description="Glycoside hydrolase family 2 immunoglobulin-like beta-sandwich" evidence="4">
    <location>
        <begin position="212"/>
        <end position="322"/>
    </location>
</feature>
<accession>A0A1G8J777</accession>
<dbReference type="Proteomes" id="UP000181870">
    <property type="component" value="Unassembled WGS sequence"/>
</dbReference>
<keyword evidence="3" id="KW-0326">Glycosidase</keyword>
<dbReference type="Pfam" id="PF00703">
    <property type="entry name" value="Glyco_hydro_2"/>
    <property type="match status" value="1"/>
</dbReference>
<evidence type="ECO:0000256" key="1">
    <source>
        <dbReference type="ARBA" id="ARBA00007401"/>
    </source>
</evidence>
<dbReference type="EMBL" id="FNDO01000035">
    <property type="protein sequence ID" value="SDI27115.1"/>
    <property type="molecule type" value="Genomic_DNA"/>
</dbReference>
<dbReference type="SUPFAM" id="SSF49785">
    <property type="entry name" value="Galactose-binding domain-like"/>
    <property type="match status" value="1"/>
</dbReference>
<evidence type="ECO:0000259" key="7">
    <source>
        <dbReference type="Pfam" id="PF22666"/>
    </source>
</evidence>
<dbReference type="InterPro" id="IPR041351">
    <property type="entry name" value="Ig_GlcNase"/>
</dbReference>
<dbReference type="Gene3D" id="3.20.20.80">
    <property type="entry name" value="Glycosidases"/>
    <property type="match status" value="1"/>
</dbReference>
<dbReference type="InterPro" id="IPR054593">
    <property type="entry name" value="Beta-mannosidase-like_N2"/>
</dbReference>
<dbReference type="Pfam" id="PF18368">
    <property type="entry name" value="Ig_GlcNase"/>
    <property type="match status" value="1"/>
</dbReference>
<dbReference type="SUPFAM" id="SSF51445">
    <property type="entry name" value="(Trans)glycosidases"/>
    <property type="match status" value="1"/>
</dbReference>
<proteinExistence type="inferred from homology"/>
<dbReference type="PANTHER" id="PTHR43536:SF1">
    <property type="entry name" value="MANNOSYLGLYCOPROTEIN ENDO-BETA-MANNOSIDASE"/>
    <property type="match status" value="1"/>
</dbReference>
<dbReference type="PANTHER" id="PTHR43536">
    <property type="entry name" value="MANNOSYLGLYCOPROTEIN ENDO-BETA-MANNOSIDASE"/>
    <property type="match status" value="1"/>
</dbReference>
<dbReference type="AlphaFoldDB" id="A0A1G8J777"/>
<evidence type="ECO:0000259" key="6">
    <source>
        <dbReference type="Pfam" id="PF18368"/>
    </source>
</evidence>
<dbReference type="RefSeq" id="WP_074638054.1">
    <property type="nucleotide sequence ID" value="NZ_FNDO01000035.1"/>
</dbReference>
<dbReference type="Pfam" id="PF02836">
    <property type="entry name" value="Glyco_hydro_2_C"/>
    <property type="match status" value="1"/>
</dbReference>
<protein>
    <submittedName>
        <fullName evidence="8">Exo-1,4-beta-D-glucosaminidase</fullName>
    </submittedName>
</protein>
<sequence>MKNSIAKIIGFYCLLQCISACQGTHTLNDKLLLTENWKLQSSREITTSGQELSMPGVVTENWYAASIPSTVMGALTQNGMYQDALEGLNYQHIDKSLFEHNWWYRREFDLPALKEEQHVSLIFDGISYAANVWLNGKQIITRDSLYGPFRQFRLDVTKEVQKKNVLAVEIFRGKAGEPNIGFADWNPRPVDESMGIFREVRIELSNEVAMKHTAVRSKVNVETLDEAWLTVETQLTNQSDKPVEGELRGNLEGKTFNIPVALNPGEIRTLQVTAEQADVLHLKNPRLWWCHNLGTPEMYQMQMQFVINNKVSDHETVNFGVREIKDYFTEEGYRGFLLNGKKVLVRSAGWTDDIFLRNPPERNEIEIQYVRDMNLNSIRFENVWGTSQNLYDLCDKYGLLALVGWSCHWEWEVYLGTPADEYGGIKSEENMDLIATSLKEQILWLRNHPSIIAWYAGSDMIPRPELEKRYLEFLPQIDNRPYVAAAKRLTSELTGPTGMKMVGPYDYVAPSYWYAKEAPGGAFGFNTETGIGAQLPVEESLRKIIPADKLWPINEVWDYHCTTAGEAMHSLDVLKESAAARYGEAENLNDFLRKSDLLNYEGTRAMFEAFRVNIPKTTGIVQWMLNSAWPSLYWQLYDYYLIPTAAYYSVKKSNLSQQLIYDYEQNAVFAVNEGTETYKLEAIMSLYNLDGNMQSRQANVLEVAPYTVVKAFDVPTVNDNAFLFLSLNQKDGIPVADNFYCLSGQKDEYNWEKSTWIRTPLKKSADFTKLSRMAFAECQVKAMIKSEAGKKILEVTLGNAPDAIGFFIRLSLKDMNEELLYPVFWQDNYLSLAPGESRVLRCVIPDTTIREEQIILTIAGWNVQEKKFVLPLSLKRGNGTFSH</sequence>
<comment type="similarity">
    <text evidence="1">Belongs to the glycosyl hydrolase 2 family.</text>
</comment>
<dbReference type="GO" id="GO:0004553">
    <property type="term" value="F:hydrolase activity, hydrolyzing O-glycosyl compounds"/>
    <property type="evidence" value="ECO:0007669"/>
    <property type="project" value="InterPro"/>
</dbReference>
<evidence type="ECO:0000256" key="3">
    <source>
        <dbReference type="ARBA" id="ARBA00023295"/>
    </source>
</evidence>
<feature type="domain" description="Exo-beta-D-glucosaminidase Ig-fold" evidence="6">
    <location>
        <begin position="756"/>
        <end position="863"/>
    </location>
</feature>
<evidence type="ECO:0000259" key="4">
    <source>
        <dbReference type="Pfam" id="PF00703"/>
    </source>
</evidence>
<reference evidence="8 9" key="1">
    <citation type="submission" date="2016-10" db="EMBL/GenBank/DDBJ databases">
        <authorList>
            <person name="de Groot N.N."/>
        </authorList>
    </citation>
    <scope>NUCLEOTIDE SEQUENCE [LARGE SCALE GENOMIC DNA]</scope>
    <source>
        <strain evidence="8 9">NLAE-zl-C57</strain>
    </source>
</reference>
<evidence type="ECO:0000259" key="5">
    <source>
        <dbReference type="Pfam" id="PF02836"/>
    </source>
</evidence>
<dbReference type="InterPro" id="IPR006103">
    <property type="entry name" value="Glyco_hydro_2_cat"/>
</dbReference>
<feature type="domain" description="Beta-mannosidase-like galactose-binding" evidence="7">
    <location>
        <begin position="46"/>
        <end position="170"/>
    </location>
</feature>
<name>A0A1G8J777_BACOV</name>
<dbReference type="Gene3D" id="2.60.40.10">
    <property type="entry name" value="Immunoglobulins"/>
    <property type="match status" value="3"/>
</dbReference>
<evidence type="ECO:0000313" key="9">
    <source>
        <dbReference type="Proteomes" id="UP000181870"/>
    </source>
</evidence>
<keyword evidence="2" id="KW-0378">Hydrolase</keyword>
<dbReference type="InterPro" id="IPR008979">
    <property type="entry name" value="Galactose-bd-like_sf"/>
</dbReference>
<organism evidence="8 9">
    <name type="scientific">Bacteroides ovatus</name>
    <dbReference type="NCBI Taxonomy" id="28116"/>
    <lineage>
        <taxon>Bacteria</taxon>
        <taxon>Pseudomonadati</taxon>
        <taxon>Bacteroidota</taxon>
        <taxon>Bacteroidia</taxon>
        <taxon>Bacteroidales</taxon>
        <taxon>Bacteroidaceae</taxon>
        <taxon>Bacteroides</taxon>
    </lineage>
</organism>
<evidence type="ECO:0000256" key="2">
    <source>
        <dbReference type="ARBA" id="ARBA00022801"/>
    </source>
</evidence>
<dbReference type="InterPro" id="IPR043534">
    <property type="entry name" value="EBDG/EBM"/>
</dbReference>
<dbReference type="Pfam" id="PF22666">
    <property type="entry name" value="Glyco_hydro_2_N2"/>
    <property type="match status" value="1"/>
</dbReference>
<gene>
    <name evidence="8" type="ORF">SAMN05192582_10356</name>
</gene>
<dbReference type="InterPro" id="IPR017853">
    <property type="entry name" value="GH"/>
</dbReference>
<dbReference type="SUPFAM" id="SSF49303">
    <property type="entry name" value="beta-Galactosidase/glucuronidase domain"/>
    <property type="match status" value="3"/>
</dbReference>
<evidence type="ECO:0000313" key="8">
    <source>
        <dbReference type="EMBL" id="SDI27115.1"/>
    </source>
</evidence>
<feature type="domain" description="Glycoside hydrolase family 2 catalytic" evidence="5">
    <location>
        <begin position="365"/>
        <end position="459"/>
    </location>
</feature>
<dbReference type="InterPro" id="IPR036156">
    <property type="entry name" value="Beta-gal/glucu_dom_sf"/>
</dbReference>